<dbReference type="OrthoDB" id="5599269at2759"/>
<feature type="compositionally biased region" description="Low complexity" evidence="1">
    <location>
        <begin position="557"/>
        <end position="571"/>
    </location>
</feature>
<dbReference type="EMBL" id="NHYE01005547">
    <property type="protein sequence ID" value="PPQ70261.1"/>
    <property type="molecule type" value="Genomic_DNA"/>
</dbReference>
<feature type="compositionally biased region" description="Polar residues" evidence="1">
    <location>
        <begin position="341"/>
        <end position="350"/>
    </location>
</feature>
<dbReference type="InterPro" id="IPR027267">
    <property type="entry name" value="AH/BAR_dom_sf"/>
</dbReference>
<evidence type="ECO:0000256" key="1">
    <source>
        <dbReference type="SAM" id="MobiDB-lite"/>
    </source>
</evidence>
<dbReference type="Gene3D" id="1.20.1270.60">
    <property type="entry name" value="Arfaptin homology (AH) domain/BAR domain"/>
    <property type="match status" value="1"/>
</dbReference>
<feature type="compositionally biased region" description="Polar residues" evidence="1">
    <location>
        <begin position="1038"/>
        <end position="1048"/>
    </location>
</feature>
<sequence>MFRTAATKIAHNSTLPSLGGNSDLRPLQDLITAEKAVLISLQKLSVDYSKASEALRTWGLNEGDDLGDILSASTTILNHFSTALSQYASHGHVMREHLKAIRTREESLDDLKRRRRNVHRKAEDAEKKLSKMSPEHKNLQLQTETLNRLRDEIRTMDSDIMLEEAALGDFKRTATRMFMGLKFGGLQECCEKGQIVADYGKRIISEISEEMTQPGLPRTLYYGHSKTEQLVAETYRAINDVALSTVPTVGFRDRRHYDGTLPDVHDQPSLPSIPQDALPPGPQPAFQFSAPGESQSTLNLGSSLSSGPWSSSDSKPQPFLPPVDTDYSSVGKSFDAPNSAAPPTNGSSFLNRPLSPQQSQAPQLPPPTFSQSQSRAPQLPGLPPQTVDDFGVNINSRSEGPIDTSNTSGGRFATFPVKQRAPGSSGGYNLSDPPRHEQDQSFSASIAEALDDRMSQETGGATEGTDRHRMTPWGASRNAGGQPPPPPPGAALPDMSNPWSSSNATREAALQPPTGRGNIQRLSSNDDALLAYMTMGSMDEDDDQTQEAHPVNRNGDSQFLPQPPSQSQFLGPSPPEDEQHRVSRHVHFGEVEDVDEEMEKRESLEKERREKEAMDNDRGRLTESPPPDREAEKQQVQELAEANKAPERISPTNSVSGSNDRSRRVPPPVYEPEEDERSLNAAAAREVTKELEALKLTSPISPVDAGQRAQNEQPMSPVERGRLPPGHIGGATGYNEQARNGRDLSPLPPPSAPFANRSVSPHPYAELNPNSPQPASYGSPYNTNTNSPAQSYQQGSYNPSPYGSPAQTYTQPSYDPQIQAPIPMSSTSSLPPRFQALQQQQALENPIPPRFQAAARSQSPGSPIHNTLPPRFQAGDSPKVQAPALNIPERSPSPAEQGGGRLQALKAAAAADASPGTPYRTPPEYPTPRQLGATSAWNASNSSLNLKSISPQPGARTISAAAFKRPRNASSDTIPGGDPTKKTLPSSPYPRRDTNASETSVPAPAPIAAPIPAQAQAGRPLSTLADGEDDHYDYISAYVNNSNPNSPSRGEFAQNVNSGGGGYGEGRFATDLDSGLR</sequence>
<dbReference type="GO" id="GO:0005886">
    <property type="term" value="C:plasma membrane"/>
    <property type="evidence" value="ECO:0007669"/>
    <property type="project" value="TreeGrafter"/>
</dbReference>
<dbReference type="PANTHER" id="PTHR31962:SF6">
    <property type="entry name" value="EISOSOME COMPONENT PIL1-DOMAIN-CONTAINING PROTEIN"/>
    <property type="match status" value="1"/>
</dbReference>
<dbReference type="GO" id="GO:0070941">
    <property type="term" value="P:eisosome assembly"/>
    <property type="evidence" value="ECO:0007669"/>
    <property type="project" value="TreeGrafter"/>
</dbReference>
<dbReference type="AlphaFoldDB" id="A0A409VVI4"/>
<dbReference type="InterPro" id="IPR028245">
    <property type="entry name" value="PIL1/LSP1"/>
</dbReference>
<protein>
    <recommendedName>
        <fullName evidence="4">Eisosome component PIL1-domain-containing protein</fullName>
    </recommendedName>
</protein>
<dbReference type="InParanoid" id="A0A409VVI4"/>
<evidence type="ECO:0000313" key="2">
    <source>
        <dbReference type="EMBL" id="PPQ70261.1"/>
    </source>
</evidence>
<gene>
    <name evidence="2" type="ORF">CVT26_014550</name>
</gene>
<keyword evidence="3" id="KW-1185">Reference proteome</keyword>
<feature type="compositionally biased region" description="Polar residues" evidence="1">
    <location>
        <begin position="768"/>
        <end position="816"/>
    </location>
</feature>
<feature type="compositionally biased region" description="Polar residues" evidence="1">
    <location>
        <begin position="650"/>
        <end position="659"/>
    </location>
</feature>
<dbReference type="PANTHER" id="PTHR31962">
    <property type="entry name" value="SPHINGOLIPID LONG CHAIN BASE-RESPONSIVE PROTEIN PIL1"/>
    <property type="match status" value="1"/>
</dbReference>
<feature type="compositionally biased region" description="Low complexity" evidence="1">
    <location>
        <begin position="904"/>
        <end position="919"/>
    </location>
</feature>
<dbReference type="Proteomes" id="UP000284706">
    <property type="component" value="Unassembled WGS sequence"/>
</dbReference>
<feature type="compositionally biased region" description="Basic and acidic residues" evidence="1">
    <location>
        <begin position="598"/>
        <end position="635"/>
    </location>
</feature>
<feature type="compositionally biased region" description="Low complexity" evidence="1">
    <location>
        <begin position="353"/>
        <end position="362"/>
    </location>
</feature>
<feature type="region of interest" description="Disordered" evidence="1">
    <location>
        <begin position="257"/>
        <end position="1077"/>
    </location>
</feature>
<dbReference type="Pfam" id="PF13805">
    <property type="entry name" value="Pil1"/>
    <property type="match status" value="1"/>
</dbReference>
<dbReference type="STRING" id="231916.A0A409VVI4"/>
<feature type="region of interest" description="Disordered" evidence="1">
    <location>
        <begin position="114"/>
        <end position="135"/>
    </location>
</feature>
<proteinExistence type="predicted"/>
<dbReference type="GO" id="GO:0036286">
    <property type="term" value="C:eisosome filament"/>
    <property type="evidence" value="ECO:0007669"/>
    <property type="project" value="TreeGrafter"/>
</dbReference>
<feature type="compositionally biased region" description="Polar residues" evidence="1">
    <location>
        <begin position="855"/>
        <end position="865"/>
    </location>
</feature>
<feature type="compositionally biased region" description="Basic and acidic residues" evidence="1">
    <location>
        <begin position="1068"/>
        <end position="1077"/>
    </location>
</feature>
<feature type="compositionally biased region" description="Basic and acidic residues" evidence="1">
    <location>
        <begin position="120"/>
        <end position="135"/>
    </location>
</feature>
<feature type="compositionally biased region" description="Polar residues" evidence="1">
    <location>
        <begin position="824"/>
        <end position="843"/>
    </location>
</feature>
<comment type="caution">
    <text evidence="2">The sequence shown here is derived from an EMBL/GenBank/DDBJ whole genome shotgun (WGS) entry which is preliminary data.</text>
</comment>
<feature type="compositionally biased region" description="Low complexity" evidence="1">
    <location>
        <begin position="927"/>
        <end position="950"/>
    </location>
</feature>
<feature type="compositionally biased region" description="Basic and acidic residues" evidence="1">
    <location>
        <begin position="257"/>
        <end position="266"/>
    </location>
</feature>
<feature type="compositionally biased region" description="Polar residues" evidence="1">
    <location>
        <begin position="393"/>
        <end position="409"/>
    </location>
</feature>
<feature type="compositionally biased region" description="Low complexity" evidence="1">
    <location>
        <begin position="294"/>
        <end position="314"/>
    </location>
</feature>
<evidence type="ECO:0000313" key="3">
    <source>
        <dbReference type="Proteomes" id="UP000284706"/>
    </source>
</evidence>
<reference evidence="2 3" key="1">
    <citation type="journal article" date="2018" name="Evol. Lett.">
        <title>Horizontal gene cluster transfer increased hallucinogenic mushroom diversity.</title>
        <authorList>
            <person name="Reynolds H.T."/>
            <person name="Vijayakumar V."/>
            <person name="Gluck-Thaler E."/>
            <person name="Korotkin H.B."/>
            <person name="Matheny P.B."/>
            <person name="Slot J.C."/>
        </authorList>
    </citation>
    <scope>NUCLEOTIDE SEQUENCE [LARGE SCALE GENOMIC DNA]</scope>
    <source>
        <strain evidence="2 3">SRW20</strain>
    </source>
</reference>
<organism evidence="2 3">
    <name type="scientific">Gymnopilus dilepis</name>
    <dbReference type="NCBI Taxonomy" id="231916"/>
    <lineage>
        <taxon>Eukaryota</taxon>
        <taxon>Fungi</taxon>
        <taxon>Dikarya</taxon>
        <taxon>Basidiomycota</taxon>
        <taxon>Agaricomycotina</taxon>
        <taxon>Agaricomycetes</taxon>
        <taxon>Agaricomycetidae</taxon>
        <taxon>Agaricales</taxon>
        <taxon>Agaricineae</taxon>
        <taxon>Hymenogastraceae</taxon>
        <taxon>Gymnopilus</taxon>
    </lineage>
</organism>
<name>A0A409VVI4_9AGAR</name>
<evidence type="ECO:0008006" key="4">
    <source>
        <dbReference type="Google" id="ProtNLM"/>
    </source>
</evidence>
<accession>A0A409VVI4</accession>
<dbReference type="GO" id="GO:0008289">
    <property type="term" value="F:lipid binding"/>
    <property type="evidence" value="ECO:0007669"/>
    <property type="project" value="TreeGrafter"/>
</dbReference>
<dbReference type="GO" id="GO:0006897">
    <property type="term" value="P:endocytosis"/>
    <property type="evidence" value="ECO:0007669"/>
    <property type="project" value="TreeGrafter"/>
</dbReference>